<evidence type="ECO:0000256" key="12">
    <source>
        <dbReference type="ARBA" id="ARBA00031636"/>
    </source>
</evidence>
<feature type="transmembrane region" description="Helical" evidence="13">
    <location>
        <begin position="366"/>
        <end position="387"/>
    </location>
</feature>
<dbReference type="RefSeq" id="WP_242842493.1">
    <property type="nucleotide sequence ID" value="NZ_CP007452.1"/>
</dbReference>
<feature type="transmembrane region" description="Helical" evidence="13">
    <location>
        <begin position="21"/>
        <end position="42"/>
    </location>
</feature>
<evidence type="ECO:0000256" key="6">
    <source>
        <dbReference type="ARBA" id="ARBA00022449"/>
    </source>
</evidence>
<dbReference type="PANTHER" id="PTHR43298">
    <property type="entry name" value="MULTIDRUG RESISTANCE PROTEIN NORM-RELATED"/>
    <property type="match status" value="1"/>
</dbReference>
<dbReference type="NCBIfam" id="TIGR00797">
    <property type="entry name" value="matE"/>
    <property type="match status" value="1"/>
</dbReference>
<keyword evidence="11 13" id="KW-0472">Membrane</keyword>
<dbReference type="Pfam" id="PF01554">
    <property type="entry name" value="MatE"/>
    <property type="match status" value="2"/>
</dbReference>
<evidence type="ECO:0000256" key="9">
    <source>
        <dbReference type="ARBA" id="ARBA00022989"/>
    </source>
</evidence>
<keyword evidence="8 13" id="KW-0812">Transmembrane</keyword>
<protein>
    <recommendedName>
        <fullName evidence="4">Probable multidrug resistance protein NorM</fullName>
    </recommendedName>
    <alternativeName>
        <fullName evidence="12">Multidrug-efflux transporter</fullName>
    </alternativeName>
</protein>
<gene>
    <name evidence="14" type="ORF">EAL2_c08350</name>
</gene>
<comment type="subcellular location">
    <subcellularLocation>
        <location evidence="2">Cell membrane</location>
        <topology evidence="2">Multi-pass membrane protein</topology>
    </subcellularLocation>
</comment>
<evidence type="ECO:0000256" key="13">
    <source>
        <dbReference type="SAM" id="Phobius"/>
    </source>
</evidence>
<dbReference type="InterPro" id="IPR002528">
    <property type="entry name" value="MATE_fam"/>
</dbReference>
<evidence type="ECO:0000256" key="7">
    <source>
        <dbReference type="ARBA" id="ARBA00022475"/>
    </source>
</evidence>
<dbReference type="eggNOG" id="COG0534">
    <property type="taxonomic scope" value="Bacteria"/>
</dbReference>
<dbReference type="AlphaFoldDB" id="W8T5M9"/>
<feature type="transmembrane region" description="Helical" evidence="13">
    <location>
        <begin position="141"/>
        <end position="160"/>
    </location>
</feature>
<organism evidence="14 15">
    <name type="scientific">Peptoclostridium acidaminophilum DSM 3953</name>
    <dbReference type="NCBI Taxonomy" id="1286171"/>
    <lineage>
        <taxon>Bacteria</taxon>
        <taxon>Bacillati</taxon>
        <taxon>Bacillota</taxon>
        <taxon>Clostridia</taxon>
        <taxon>Peptostreptococcales</taxon>
        <taxon>Peptoclostridiaceae</taxon>
        <taxon>Peptoclostridium</taxon>
    </lineage>
</organism>
<sequence length="460" mass="49634">MIASITAKMQILMIDKEFYRTMLKISIPIIIQSFVASSLNMIDTIMIGRLGEEPLAAVGIANQYFFLFNLTVIGICSGCGVFISQFWGKKDIGNIRRTHGLSLSFVTVAAIIFTLPAIFIPEKIISVFNIDSAVIGLGAKYLGLVSISYIFTGITFAYSFSLRSTENAIPPMTVSTVALLLNTVLNYGLIFGNMGLPKMGVVGAAVATVIARLVESVLLVAYVYAIKGPLAGKLRELADIDAKFMGKVKHIIMSVVLNEACWGFGFVAYSVVYGRIGTQAIAAVQICNTIQNIFLVVIFGMASASAVMIGNCIGAGEEEKARDNAYRFTALGVVVGLFIAAMLALAAPLIVSFFNISGAVARAAVIMLYITAGSLIVRVFNILMIVGILRGGGDTKFSLLTEAFTMWFIGVTAAVIGAFVLRLPVYWVYALVILEEIAKFAIVLYRLVSNKWIKNIVHNI</sequence>
<dbReference type="HOGENOM" id="CLU_012893_5_1_9"/>
<keyword evidence="10" id="KW-0406">Ion transport</keyword>
<dbReference type="PIRSF" id="PIRSF006603">
    <property type="entry name" value="DinF"/>
    <property type="match status" value="1"/>
</dbReference>
<name>W8T5M9_PEPAC</name>
<feature type="transmembrane region" description="Helical" evidence="13">
    <location>
        <begin position="172"/>
        <end position="190"/>
    </location>
</feature>
<dbReference type="Proteomes" id="UP000019591">
    <property type="component" value="Chromosome"/>
</dbReference>
<comment type="function">
    <text evidence="1">Multidrug efflux pump.</text>
</comment>
<dbReference type="GO" id="GO:0042910">
    <property type="term" value="F:xenobiotic transmembrane transporter activity"/>
    <property type="evidence" value="ECO:0007669"/>
    <property type="project" value="InterPro"/>
</dbReference>
<dbReference type="PATRIC" id="fig|1286171.3.peg.782"/>
<feature type="transmembrane region" description="Helical" evidence="13">
    <location>
        <begin position="293"/>
        <end position="316"/>
    </location>
</feature>
<evidence type="ECO:0000256" key="5">
    <source>
        <dbReference type="ARBA" id="ARBA00022448"/>
    </source>
</evidence>
<keyword evidence="9 13" id="KW-1133">Transmembrane helix</keyword>
<evidence type="ECO:0000256" key="2">
    <source>
        <dbReference type="ARBA" id="ARBA00004651"/>
    </source>
</evidence>
<evidence type="ECO:0000256" key="1">
    <source>
        <dbReference type="ARBA" id="ARBA00003408"/>
    </source>
</evidence>
<comment type="similarity">
    <text evidence="3">Belongs to the multi antimicrobial extrusion (MATE) (TC 2.A.66.1) family.</text>
</comment>
<reference evidence="14 15" key="1">
    <citation type="journal article" date="2014" name="Genome Announc.">
        <title>Complete Genome Sequence of Amino Acid-Utilizing Eubacterium acidaminophilum al-2 (DSM 3953).</title>
        <authorList>
            <person name="Poehlein A."/>
            <person name="Andreesen J.R."/>
            <person name="Daniel R."/>
        </authorList>
    </citation>
    <scope>NUCLEOTIDE SEQUENCE [LARGE SCALE GENOMIC DNA]</scope>
    <source>
        <strain evidence="14 15">DSM 3953</strain>
    </source>
</reference>
<feature type="transmembrane region" description="Helical" evidence="13">
    <location>
        <begin position="426"/>
        <end position="448"/>
    </location>
</feature>
<feature type="transmembrane region" description="Helical" evidence="13">
    <location>
        <begin position="251"/>
        <end position="273"/>
    </location>
</feature>
<feature type="transmembrane region" description="Helical" evidence="13">
    <location>
        <begin position="202"/>
        <end position="225"/>
    </location>
</feature>
<dbReference type="CDD" id="cd13134">
    <property type="entry name" value="MATE_like_8"/>
    <property type="match status" value="1"/>
</dbReference>
<dbReference type="InterPro" id="IPR048279">
    <property type="entry name" value="MdtK-like"/>
</dbReference>
<evidence type="ECO:0000256" key="10">
    <source>
        <dbReference type="ARBA" id="ARBA00023065"/>
    </source>
</evidence>
<evidence type="ECO:0000256" key="3">
    <source>
        <dbReference type="ARBA" id="ARBA00010199"/>
    </source>
</evidence>
<evidence type="ECO:0000256" key="11">
    <source>
        <dbReference type="ARBA" id="ARBA00023136"/>
    </source>
</evidence>
<dbReference type="GO" id="GO:0006811">
    <property type="term" value="P:monoatomic ion transport"/>
    <property type="evidence" value="ECO:0007669"/>
    <property type="project" value="UniProtKB-KW"/>
</dbReference>
<keyword evidence="7" id="KW-1003">Cell membrane</keyword>
<feature type="transmembrane region" description="Helical" evidence="13">
    <location>
        <begin position="328"/>
        <end position="354"/>
    </location>
</feature>
<keyword evidence="5" id="KW-0813">Transport</keyword>
<accession>W8T5M9</accession>
<dbReference type="GO" id="GO:0005886">
    <property type="term" value="C:plasma membrane"/>
    <property type="evidence" value="ECO:0007669"/>
    <property type="project" value="UniProtKB-SubCell"/>
</dbReference>
<dbReference type="GO" id="GO:0015297">
    <property type="term" value="F:antiporter activity"/>
    <property type="evidence" value="ECO:0007669"/>
    <property type="project" value="UniProtKB-KW"/>
</dbReference>
<evidence type="ECO:0000313" key="14">
    <source>
        <dbReference type="EMBL" id="AHM56135.1"/>
    </source>
</evidence>
<feature type="transmembrane region" description="Helical" evidence="13">
    <location>
        <begin position="100"/>
        <end position="121"/>
    </location>
</feature>
<evidence type="ECO:0000313" key="15">
    <source>
        <dbReference type="Proteomes" id="UP000019591"/>
    </source>
</evidence>
<dbReference type="InterPro" id="IPR050222">
    <property type="entry name" value="MATE_MdtK"/>
</dbReference>
<dbReference type="STRING" id="1286171.EAL2_c08350"/>
<feature type="transmembrane region" description="Helical" evidence="13">
    <location>
        <begin position="62"/>
        <end position="88"/>
    </location>
</feature>
<feature type="transmembrane region" description="Helical" evidence="13">
    <location>
        <begin position="399"/>
        <end position="420"/>
    </location>
</feature>
<dbReference type="PANTHER" id="PTHR43298:SF2">
    <property type="entry name" value="FMN_FAD EXPORTER YEEO-RELATED"/>
    <property type="match status" value="1"/>
</dbReference>
<dbReference type="KEGG" id="eac:EAL2_c08350"/>
<keyword evidence="6" id="KW-0050">Antiport</keyword>
<evidence type="ECO:0000256" key="8">
    <source>
        <dbReference type="ARBA" id="ARBA00022692"/>
    </source>
</evidence>
<keyword evidence="15" id="KW-1185">Reference proteome</keyword>
<evidence type="ECO:0000256" key="4">
    <source>
        <dbReference type="ARBA" id="ARBA00020268"/>
    </source>
</evidence>
<proteinExistence type="inferred from homology"/>
<dbReference type="EMBL" id="CP007452">
    <property type="protein sequence ID" value="AHM56135.1"/>
    <property type="molecule type" value="Genomic_DNA"/>
</dbReference>